<accession>A0A914YP22</accession>
<dbReference type="AlphaFoldDB" id="A0A914YP22"/>
<name>A0A914YP22_9BILA</name>
<evidence type="ECO:0000256" key="2">
    <source>
        <dbReference type="SAM" id="SignalP"/>
    </source>
</evidence>
<reference evidence="4" key="1">
    <citation type="submission" date="2022-11" db="UniProtKB">
        <authorList>
            <consortium name="WormBaseParasite"/>
        </authorList>
    </citation>
    <scope>IDENTIFICATION</scope>
</reference>
<evidence type="ECO:0000313" key="4">
    <source>
        <dbReference type="WBParaSite" id="PSU_v2.g26.t1"/>
    </source>
</evidence>
<organism evidence="3 4">
    <name type="scientific">Panagrolaimus superbus</name>
    <dbReference type="NCBI Taxonomy" id="310955"/>
    <lineage>
        <taxon>Eukaryota</taxon>
        <taxon>Metazoa</taxon>
        <taxon>Ecdysozoa</taxon>
        <taxon>Nematoda</taxon>
        <taxon>Chromadorea</taxon>
        <taxon>Rhabditida</taxon>
        <taxon>Tylenchina</taxon>
        <taxon>Panagrolaimomorpha</taxon>
        <taxon>Panagrolaimoidea</taxon>
        <taxon>Panagrolaimidae</taxon>
        <taxon>Panagrolaimus</taxon>
    </lineage>
</organism>
<protein>
    <submittedName>
        <fullName evidence="4">Uncharacterized protein</fullName>
    </submittedName>
</protein>
<sequence>MVLFQCILNLIPSIFISWLICLCLKRSKPATPARPVSSAPQASSGAVSDSLNQTTAPTTANQNPNAPKKVQFLSDNDPRGDSLYNIKTDMAFPKKNG</sequence>
<feature type="chain" id="PRO_5037294972" evidence="2">
    <location>
        <begin position="30"/>
        <end position="97"/>
    </location>
</feature>
<dbReference type="Proteomes" id="UP000887577">
    <property type="component" value="Unplaced"/>
</dbReference>
<keyword evidence="3" id="KW-1185">Reference proteome</keyword>
<evidence type="ECO:0000256" key="1">
    <source>
        <dbReference type="SAM" id="MobiDB-lite"/>
    </source>
</evidence>
<feature type="compositionally biased region" description="Polar residues" evidence="1">
    <location>
        <begin position="38"/>
        <end position="51"/>
    </location>
</feature>
<feature type="compositionally biased region" description="Low complexity" evidence="1">
    <location>
        <begin position="52"/>
        <end position="67"/>
    </location>
</feature>
<proteinExistence type="predicted"/>
<feature type="signal peptide" evidence="2">
    <location>
        <begin position="1"/>
        <end position="29"/>
    </location>
</feature>
<dbReference type="WBParaSite" id="PSU_v2.g26.t1">
    <property type="protein sequence ID" value="PSU_v2.g26.t1"/>
    <property type="gene ID" value="PSU_v2.g26"/>
</dbReference>
<feature type="region of interest" description="Disordered" evidence="1">
    <location>
        <begin position="30"/>
        <end position="97"/>
    </location>
</feature>
<keyword evidence="2" id="KW-0732">Signal</keyword>
<evidence type="ECO:0000313" key="3">
    <source>
        <dbReference type="Proteomes" id="UP000887577"/>
    </source>
</evidence>